<dbReference type="Proteomes" id="UP000244722">
    <property type="component" value="Unassembled WGS sequence"/>
</dbReference>
<proteinExistence type="predicted"/>
<evidence type="ECO:0000313" key="2">
    <source>
        <dbReference type="EMBL" id="PUU78215.1"/>
    </source>
</evidence>
<keyword evidence="3" id="KW-1185">Reference proteome</keyword>
<sequence>MRTLIHLTFSLTLLLSHLAPSTAFRSRLTTSEVRDAALSLTEELYQWPISAESPTPLCELWYHERLADALCSSAGRKNCAMTGECSDDEIVRVGIMDEEGVFRGVATTVGERVDWEEQKALKNPDKALINIRRDRSNPAKVWRVEFQTVDTPEELDATTNPTPGPQPFLNKPIVLNAEGKLPEPDVEKTFLQKYWWILLAAALLILSGGGGAE</sequence>
<name>A0A2T6ZRV9_TUBBO</name>
<dbReference type="STRING" id="42251.A0A2T6ZRV9"/>
<gene>
    <name evidence="2" type="ORF">B9Z19DRAFT_1127169</name>
</gene>
<protein>
    <submittedName>
        <fullName evidence="2">Uncharacterized protein</fullName>
    </submittedName>
</protein>
<feature type="signal peptide" evidence="1">
    <location>
        <begin position="1"/>
        <end position="23"/>
    </location>
</feature>
<comment type="caution">
    <text evidence="2">The sequence shown here is derived from an EMBL/GenBank/DDBJ whole genome shotgun (WGS) entry which is preliminary data.</text>
</comment>
<keyword evidence="1" id="KW-0732">Signal</keyword>
<feature type="chain" id="PRO_5015774191" evidence="1">
    <location>
        <begin position="24"/>
        <end position="213"/>
    </location>
</feature>
<dbReference type="OrthoDB" id="1894652at2759"/>
<evidence type="ECO:0000313" key="3">
    <source>
        <dbReference type="Proteomes" id="UP000244722"/>
    </source>
</evidence>
<dbReference type="PANTHER" id="PTHR39219:SF1">
    <property type="entry name" value="ER MEMBRANE PROTEIN COMPLEX SUBUNIT 10"/>
    <property type="match status" value="1"/>
</dbReference>
<organism evidence="2 3">
    <name type="scientific">Tuber borchii</name>
    <name type="common">White truffle</name>
    <dbReference type="NCBI Taxonomy" id="42251"/>
    <lineage>
        <taxon>Eukaryota</taxon>
        <taxon>Fungi</taxon>
        <taxon>Dikarya</taxon>
        <taxon>Ascomycota</taxon>
        <taxon>Pezizomycotina</taxon>
        <taxon>Pezizomycetes</taxon>
        <taxon>Pezizales</taxon>
        <taxon>Tuberaceae</taxon>
        <taxon>Tuber</taxon>
    </lineage>
</organism>
<dbReference type="PANTHER" id="PTHR39219">
    <property type="entry name" value="ER MEMBRANE PROTEIN COMPLEX SUBUNIT 10"/>
    <property type="match status" value="1"/>
</dbReference>
<reference evidence="2 3" key="1">
    <citation type="submission" date="2017-04" db="EMBL/GenBank/DDBJ databases">
        <title>Draft genome sequence of Tuber borchii Vittad., a whitish edible truffle.</title>
        <authorList>
            <consortium name="DOE Joint Genome Institute"/>
            <person name="Murat C."/>
            <person name="Kuo A."/>
            <person name="Barry K.W."/>
            <person name="Clum A."/>
            <person name="Dockter R.B."/>
            <person name="Fauchery L."/>
            <person name="Iotti M."/>
            <person name="Kohler A."/>
            <person name="Labutti K."/>
            <person name="Lindquist E.A."/>
            <person name="Lipzen A."/>
            <person name="Ohm R.A."/>
            <person name="Wang M."/>
            <person name="Grigoriev I.V."/>
            <person name="Zambonelli A."/>
            <person name="Martin F.M."/>
        </authorList>
    </citation>
    <scope>NUCLEOTIDE SEQUENCE [LARGE SCALE GENOMIC DNA]</scope>
    <source>
        <strain evidence="2 3">Tbo3840</strain>
    </source>
</reference>
<dbReference type="AlphaFoldDB" id="A0A2T6ZRV9"/>
<dbReference type="EMBL" id="NESQ01000127">
    <property type="protein sequence ID" value="PUU78215.1"/>
    <property type="molecule type" value="Genomic_DNA"/>
</dbReference>
<evidence type="ECO:0000256" key="1">
    <source>
        <dbReference type="SAM" id="SignalP"/>
    </source>
</evidence>
<accession>A0A2T6ZRV9</accession>